<gene>
    <name evidence="2" type="ORF">ISN44_As06g042800</name>
</gene>
<evidence type="ECO:0000256" key="1">
    <source>
        <dbReference type="SAM" id="Coils"/>
    </source>
</evidence>
<keyword evidence="1" id="KW-0175">Coiled coil</keyword>
<name>A0A8T2CPD5_ARASU</name>
<accession>A0A8T2CPD5</accession>
<sequence length="72" mass="8352">MANVGNTSECVCLSTRYEELCREMTQLNDELKKLDVSDCVAIQEAIKKITDLNTKLKEFYEKMKETMKETPQ</sequence>
<evidence type="ECO:0000313" key="3">
    <source>
        <dbReference type="Proteomes" id="UP000694251"/>
    </source>
</evidence>
<dbReference type="Proteomes" id="UP000694251">
    <property type="component" value="Chromosome 6"/>
</dbReference>
<comment type="caution">
    <text evidence="2">The sequence shown here is derived from an EMBL/GenBank/DDBJ whole genome shotgun (WGS) entry which is preliminary data.</text>
</comment>
<organism evidence="2 3">
    <name type="scientific">Arabidopsis suecica</name>
    <name type="common">Swedish thale-cress</name>
    <name type="synonym">Cardaminopsis suecica</name>
    <dbReference type="NCBI Taxonomy" id="45249"/>
    <lineage>
        <taxon>Eukaryota</taxon>
        <taxon>Viridiplantae</taxon>
        <taxon>Streptophyta</taxon>
        <taxon>Embryophyta</taxon>
        <taxon>Tracheophyta</taxon>
        <taxon>Spermatophyta</taxon>
        <taxon>Magnoliopsida</taxon>
        <taxon>eudicotyledons</taxon>
        <taxon>Gunneridae</taxon>
        <taxon>Pentapetalae</taxon>
        <taxon>rosids</taxon>
        <taxon>malvids</taxon>
        <taxon>Brassicales</taxon>
        <taxon>Brassicaceae</taxon>
        <taxon>Camelineae</taxon>
        <taxon>Arabidopsis</taxon>
    </lineage>
</organism>
<evidence type="ECO:0000313" key="2">
    <source>
        <dbReference type="EMBL" id="KAG7600152.1"/>
    </source>
</evidence>
<dbReference type="EMBL" id="JAEFBJ010000006">
    <property type="protein sequence ID" value="KAG7600152.1"/>
    <property type="molecule type" value="Genomic_DNA"/>
</dbReference>
<dbReference type="AlphaFoldDB" id="A0A8T2CPD5"/>
<protein>
    <submittedName>
        <fullName evidence="2">Uncharacterized protein</fullName>
    </submittedName>
</protein>
<reference evidence="2 3" key="1">
    <citation type="submission" date="2020-12" db="EMBL/GenBank/DDBJ databases">
        <title>Concerted genomic and epigenomic changes stabilize Arabidopsis allopolyploids.</title>
        <authorList>
            <person name="Chen Z."/>
        </authorList>
    </citation>
    <scope>NUCLEOTIDE SEQUENCE [LARGE SCALE GENOMIC DNA]</scope>
    <source>
        <strain evidence="2">As9502</strain>
        <tissue evidence="2">Leaf</tissue>
    </source>
</reference>
<dbReference type="OrthoDB" id="10346816at2759"/>
<proteinExistence type="predicted"/>
<keyword evidence="3" id="KW-1185">Reference proteome</keyword>
<feature type="coiled-coil region" evidence="1">
    <location>
        <begin position="10"/>
        <end position="69"/>
    </location>
</feature>